<evidence type="ECO:0000313" key="3">
    <source>
        <dbReference type="EMBL" id="MCH8616522.1"/>
    </source>
</evidence>
<dbReference type="InterPro" id="IPR011712">
    <property type="entry name" value="Sig_transdc_His_kin_sub3_dim/P"/>
</dbReference>
<comment type="caution">
    <text evidence="3">The sequence shown here is derived from an EMBL/GenBank/DDBJ whole genome shotgun (WGS) entry which is preliminary data.</text>
</comment>
<name>A0ABS9VNG9_9SPHN</name>
<accession>A0ABS9VNG9</accession>
<keyword evidence="3" id="KW-0418">Kinase</keyword>
<dbReference type="Proteomes" id="UP001203058">
    <property type="component" value="Unassembled WGS sequence"/>
</dbReference>
<dbReference type="EMBL" id="JAKZHW010000001">
    <property type="protein sequence ID" value="MCH8616522.1"/>
    <property type="molecule type" value="Genomic_DNA"/>
</dbReference>
<dbReference type="Pfam" id="PF07730">
    <property type="entry name" value="HisKA_3"/>
    <property type="match status" value="1"/>
</dbReference>
<protein>
    <submittedName>
        <fullName evidence="3">Histidine kinase</fullName>
    </submittedName>
</protein>
<feature type="domain" description="Signal transduction histidine kinase subgroup 3 dimerisation and phosphoacceptor" evidence="2">
    <location>
        <begin position="24"/>
        <end position="81"/>
    </location>
</feature>
<proteinExistence type="predicted"/>
<sequence length="111" mass="12926">MFSNEIGDPPRQEASTGNSVRSDERRRIARELHDTTSQLLVALQLQLGHLRHSRLPEVESLLEEMEQVLHDIHESIRQVCRESGDYVEIERTRTRIAGLFYSLDLPHRPTR</sequence>
<evidence type="ECO:0000256" key="1">
    <source>
        <dbReference type="SAM" id="MobiDB-lite"/>
    </source>
</evidence>
<feature type="region of interest" description="Disordered" evidence="1">
    <location>
        <begin position="1"/>
        <end position="25"/>
    </location>
</feature>
<dbReference type="RefSeq" id="WP_241447318.1">
    <property type="nucleotide sequence ID" value="NZ_JAKZHW010000001.1"/>
</dbReference>
<dbReference type="Gene3D" id="1.20.5.1930">
    <property type="match status" value="1"/>
</dbReference>
<gene>
    <name evidence="3" type="ORF">LZ016_10465</name>
</gene>
<keyword evidence="4" id="KW-1185">Reference proteome</keyword>
<organism evidence="3 4">
    <name type="scientific">Sphingomonas telluris</name>
    <dbReference type="NCBI Taxonomy" id="2907998"/>
    <lineage>
        <taxon>Bacteria</taxon>
        <taxon>Pseudomonadati</taxon>
        <taxon>Pseudomonadota</taxon>
        <taxon>Alphaproteobacteria</taxon>
        <taxon>Sphingomonadales</taxon>
        <taxon>Sphingomonadaceae</taxon>
        <taxon>Sphingomonas</taxon>
    </lineage>
</organism>
<keyword evidence="3" id="KW-0808">Transferase</keyword>
<evidence type="ECO:0000259" key="2">
    <source>
        <dbReference type="Pfam" id="PF07730"/>
    </source>
</evidence>
<reference evidence="3 4" key="1">
    <citation type="submission" date="2022-03" db="EMBL/GenBank/DDBJ databases">
        <authorList>
            <person name="Jo J.-H."/>
            <person name="Im W.-T."/>
        </authorList>
    </citation>
    <scope>NUCLEOTIDE SEQUENCE [LARGE SCALE GENOMIC DNA]</scope>
    <source>
        <strain evidence="3 4">SM33</strain>
    </source>
</reference>
<dbReference type="GO" id="GO:0016301">
    <property type="term" value="F:kinase activity"/>
    <property type="evidence" value="ECO:0007669"/>
    <property type="project" value="UniProtKB-KW"/>
</dbReference>
<evidence type="ECO:0000313" key="4">
    <source>
        <dbReference type="Proteomes" id="UP001203058"/>
    </source>
</evidence>